<sequence>MPEFEGDERTGRSIEQPPGAVFPDDGLTRTPRLHRILLDSADVAREIGHDFVGVEHLVLAILREGRSVPVHVLARMMNPVDYAEALTDFLRSDGYNTPGTATGGRSGSDGG</sequence>
<comment type="caution">
    <text evidence="4">The sequence shown here is derived from an EMBL/GenBank/DDBJ whole genome shotgun (WGS) entry which is preliminary data.</text>
</comment>
<dbReference type="RefSeq" id="WP_084489293.1">
    <property type="nucleotide sequence ID" value="NZ_JBEYBM010000002.1"/>
</dbReference>
<reference evidence="4 5" key="1">
    <citation type="submission" date="2024-06" db="EMBL/GenBank/DDBJ databases">
        <title>The Natural Products Discovery Center: Release of the First 8490 Sequenced Strains for Exploring Actinobacteria Biosynthetic Diversity.</title>
        <authorList>
            <person name="Kalkreuter E."/>
            <person name="Kautsar S.A."/>
            <person name="Yang D."/>
            <person name="Bader C.D."/>
            <person name="Teijaro C.N."/>
            <person name="Fluegel L."/>
            <person name="Davis C.M."/>
            <person name="Simpson J.R."/>
            <person name="Lauterbach L."/>
            <person name="Steele A.D."/>
            <person name="Gui C."/>
            <person name="Meng S."/>
            <person name="Li G."/>
            <person name="Viehrig K."/>
            <person name="Ye F."/>
            <person name="Su P."/>
            <person name="Kiefer A.F."/>
            <person name="Nichols A."/>
            <person name="Cepeda A.J."/>
            <person name="Yan W."/>
            <person name="Fan B."/>
            <person name="Jiang Y."/>
            <person name="Adhikari A."/>
            <person name="Zheng C.-J."/>
            <person name="Schuster L."/>
            <person name="Cowan T.M."/>
            <person name="Smanski M.J."/>
            <person name="Chevrette M.G."/>
            <person name="De Carvalho L.P.S."/>
            <person name="Shen B."/>
        </authorList>
    </citation>
    <scope>NUCLEOTIDE SEQUENCE [LARGE SCALE GENOMIC DNA]</scope>
    <source>
        <strain evidence="4 5">NPDC019434</strain>
    </source>
</reference>
<dbReference type="SUPFAM" id="SSF81923">
    <property type="entry name" value="Double Clp-N motif"/>
    <property type="match status" value="1"/>
</dbReference>
<evidence type="ECO:0000256" key="1">
    <source>
        <dbReference type="PROSITE-ProRule" id="PRU01251"/>
    </source>
</evidence>
<keyword evidence="4" id="KW-0378">Hydrolase</keyword>
<feature type="domain" description="Clp R" evidence="3">
    <location>
        <begin position="1"/>
        <end position="93"/>
    </location>
</feature>
<evidence type="ECO:0000313" key="5">
    <source>
        <dbReference type="Proteomes" id="UP001550535"/>
    </source>
</evidence>
<dbReference type="PROSITE" id="PS51903">
    <property type="entry name" value="CLP_R"/>
    <property type="match status" value="1"/>
</dbReference>
<dbReference type="EMBL" id="JBEYBR010000048">
    <property type="protein sequence ID" value="MEU2123933.1"/>
    <property type="molecule type" value="Genomic_DNA"/>
</dbReference>
<proteinExistence type="predicted"/>
<keyword evidence="4" id="KW-0645">Protease</keyword>
<name>A0ABV2XDG3_9NOCA</name>
<dbReference type="Pfam" id="PF02861">
    <property type="entry name" value="Clp_N"/>
    <property type="match status" value="1"/>
</dbReference>
<keyword evidence="5" id="KW-1185">Reference proteome</keyword>
<keyword evidence="1" id="KW-0677">Repeat</keyword>
<evidence type="ECO:0000313" key="4">
    <source>
        <dbReference type="EMBL" id="MEU2123933.1"/>
    </source>
</evidence>
<evidence type="ECO:0000259" key="3">
    <source>
        <dbReference type="PROSITE" id="PS51903"/>
    </source>
</evidence>
<dbReference type="InterPro" id="IPR036628">
    <property type="entry name" value="Clp_N_dom_sf"/>
</dbReference>
<protein>
    <submittedName>
        <fullName evidence="4">Clp protease N-terminal domain-containing protein</fullName>
    </submittedName>
</protein>
<gene>
    <name evidence="4" type="ORF">ABZ507_19135</name>
</gene>
<dbReference type="GO" id="GO:0008233">
    <property type="term" value="F:peptidase activity"/>
    <property type="evidence" value="ECO:0007669"/>
    <property type="project" value="UniProtKB-KW"/>
</dbReference>
<dbReference type="Gene3D" id="1.10.1780.10">
    <property type="entry name" value="Clp, N-terminal domain"/>
    <property type="match status" value="1"/>
</dbReference>
<organism evidence="4 5">
    <name type="scientific">Nocardia niwae</name>
    <dbReference type="NCBI Taxonomy" id="626084"/>
    <lineage>
        <taxon>Bacteria</taxon>
        <taxon>Bacillati</taxon>
        <taxon>Actinomycetota</taxon>
        <taxon>Actinomycetes</taxon>
        <taxon>Mycobacteriales</taxon>
        <taxon>Nocardiaceae</taxon>
        <taxon>Nocardia</taxon>
    </lineage>
</organism>
<dbReference type="InterPro" id="IPR004176">
    <property type="entry name" value="Clp_R_N"/>
</dbReference>
<feature type="region of interest" description="Disordered" evidence="2">
    <location>
        <begin position="1"/>
        <end position="27"/>
    </location>
</feature>
<dbReference type="GO" id="GO:0006508">
    <property type="term" value="P:proteolysis"/>
    <property type="evidence" value="ECO:0007669"/>
    <property type="project" value="UniProtKB-KW"/>
</dbReference>
<evidence type="ECO:0000256" key="2">
    <source>
        <dbReference type="SAM" id="MobiDB-lite"/>
    </source>
</evidence>
<dbReference type="Proteomes" id="UP001550535">
    <property type="component" value="Unassembled WGS sequence"/>
</dbReference>
<accession>A0ABV2XDG3</accession>